<accession>A0A9P0JV70</accession>
<keyword evidence="2" id="KW-1185">Reference proteome</keyword>
<gene>
    <name evidence="1" type="ORF">ACAOBT_LOCUS3826</name>
</gene>
<comment type="caution">
    <text evidence="1">The sequence shown here is derived from an EMBL/GenBank/DDBJ whole genome shotgun (WGS) entry which is preliminary data.</text>
</comment>
<dbReference type="EMBL" id="CAKOFQ010006690">
    <property type="protein sequence ID" value="CAH1960850.1"/>
    <property type="molecule type" value="Genomic_DNA"/>
</dbReference>
<evidence type="ECO:0000313" key="1">
    <source>
        <dbReference type="EMBL" id="CAH1960850.1"/>
    </source>
</evidence>
<evidence type="ECO:0000313" key="2">
    <source>
        <dbReference type="Proteomes" id="UP001152888"/>
    </source>
</evidence>
<proteinExistence type="predicted"/>
<dbReference type="Proteomes" id="UP001152888">
    <property type="component" value="Unassembled WGS sequence"/>
</dbReference>
<name>A0A9P0JV70_ACAOB</name>
<organism evidence="1 2">
    <name type="scientific">Acanthoscelides obtectus</name>
    <name type="common">Bean weevil</name>
    <name type="synonym">Bruchus obtectus</name>
    <dbReference type="NCBI Taxonomy" id="200917"/>
    <lineage>
        <taxon>Eukaryota</taxon>
        <taxon>Metazoa</taxon>
        <taxon>Ecdysozoa</taxon>
        <taxon>Arthropoda</taxon>
        <taxon>Hexapoda</taxon>
        <taxon>Insecta</taxon>
        <taxon>Pterygota</taxon>
        <taxon>Neoptera</taxon>
        <taxon>Endopterygota</taxon>
        <taxon>Coleoptera</taxon>
        <taxon>Polyphaga</taxon>
        <taxon>Cucujiformia</taxon>
        <taxon>Chrysomeloidea</taxon>
        <taxon>Chrysomelidae</taxon>
        <taxon>Bruchinae</taxon>
        <taxon>Bruchini</taxon>
        <taxon>Acanthoscelides</taxon>
    </lineage>
</organism>
<reference evidence="1" key="1">
    <citation type="submission" date="2022-03" db="EMBL/GenBank/DDBJ databases">
        <authorList>
            <person name="Sayadi A."/>
        </authorList>
    </citation>
    <scope>NUCLEOTIDE SEQUENCE</scope>
</reference>
<sequence length="45" mass="5022">MVQSTARGEQGSRHVLFIVYAADSRVYLLKELEAVPAGTLNNFLR</sequence>
<dbReference type="AlphaFoldDB" id="A0A9P0JV70"/>
<protein>
    <submittedName>
        <fullName evidence="1">Uncharacterized protein</fullName>
    </submittedName>
</protein>